<keyword evidence="4 12" id="KW-0548">Nucleotidyltransferase</keyword>
<gene>
    <name evidence="12" type="primary">dnaG</name>
    <name evidence="17" type="ORF">COT32_00890</name>
</gene>
<dbReference type="Pfam" id="PF10410">
    <property type="entry name" value="DnaB_bind"/>
    <property type="match status" value="1"/>
</dbReference>
<dbReference type="PANTHER" id="PTHR30313:SF2">
    <property type="entry name" value="DNA PRIMASE"/>
    <property type="match status" value="1"/>
</dbReference>
<keyword evidence="5 12" id="KW-0235">DNA replication</keyword>
<dbReference type="GO" id="GO:0000428">
    <property type="term" value="C:DNA-directed RNA polymerase complex"/>
    <property type="evidence" value="ECO:0007669"/>
    <property type="project" value="UniProtKB-KW"/>
</dbReference>
<dbReference type="PIRSF" id="PIRSF002811">
    <property type="entry name" value="DnaG"/>
    <property type="match status" value="1"/>
</dbReference>
<comment type="function">
    <text evidence="12 13">RNA polymerase that catalyzes the synthesis of short RNA molecules used as primers for DNA polymerase during DNA replication.</text>
</comment>
<proteinExistence type="inferred from homology"/>
<comment type="caution">
    <text evidence="17">The sequence shown here is derived from an EMBL/GenBank/DDBJ whole genome shotgun (WGS) entry which is preliminary data.</text>
</comment>
<keyword evidence="6 12" id="KW-0479">Metal-binding</keyword>
<dbReference type="Pfam" id="PF01807">
    <property type="entry name" value="Zn_ribbon_DnaG"/>
    <property type="match status" value="1"/>
</dbReference>
<dbReference type="GO" id="GO:0003899">
    <property type="term" value="F:DNA-directed RNA polymerase activity"/>
    <property type="evidence" value="ECO:0007669"/>
    <property type="project" value="UniProtKB-UniRule"/>
</dbReference>
<dbReference type="GO" id="GO:0006269">
    <property type="term" value="P:DNA replication, synthesis of primer"/>
    <property type="evidence" value="ECO:0007669"/>
    <property type="project" value="UniProtKB-UniRule"/>
</dbReference>
<dbReference type="SUPFAM" id="SSF56731">
    <property type="entry name" value="DNA primase core"/>
    <property type="match status" value="1"/>
</dbReference>
<dbReference type="AlphaFoldDB" id="A0A2H0YP07"/>
<dbReference type="Pfam" id="PF13155">
    <property type="entry name" value="Toprim_2"/>
    <property type="match status" value="1"/>
</dbReference>
<dbReference type="CDD" id="cd03364">
    <property type="entry name" value="TOPRIM_DnaG_primases"/>
    <property type="match status" value="1"/>
</dbReference>
<sequence length="583" mass="67458">MLNSPVDEIKSRLDIVEVIRNYIKLQKAGANYRAICPFHSENKPSFFVSPARQIWHCFGCQKGGDIFGFVKEIEGVEFGDALRILAQKAGVELKKQDPKIISQRQRLYEISDLACRFFEKQLKESSTGREAKKYLLSRGVKEETIKEWRLGYAPDTWEGLSDFLVGRGCEREEIAQAGLILKSEKTNNFYDRFRGRIIFPIFDLASQVIGFGARVFQDQKSKIKNQKYDDVAKYVNTPNTLLYDKSRVLYGLNKAGKEIRKKDSCILVEGYMDVITAHQAGFENVVATSGTALTPWQLNILKRHSDNLLTAFDMDIAGDNATKRGIDLAQSQDFNIKIITMPKDKDPADVISENPQEWQNLIEKAKSIHDFYFENTLARFDKNTLDGKIGISKILLPVIKRISNKIEQNFWIQSLTRVLGTKEEDILEELSKINFSQDEFGDKEVVSSPQKTRRELLEEYLLTLAFKRSENFSLVKEDDFVLLSLPTIKLINYFWGKEKQDELSQELRDKMNYLSFKTEFLEIDNDKIKTEFKNCLQEIRTLALKNKLDDISKEIKNAEEEKNFEKVQELVHKFYNLCQERKL</sequence>
<evidence type="ECO:0000256" key="15">
    <source>
        <dbReference type="SAM" id="Coils"/>
    </source>
</evidence>
<reference evidence="18" key="1">
    <citation type="submission" date="2017-09" db="EMBL/GenBank/DDBJ databases">
        <title>Depth-based differentiation of microbial function through sediment-hosted aquifers and enrichment of novel symbionts in the deep terrestrial subsurface.</title>
        <authorList>
            <person name="Probst A.J."/>
            <person name="Ladd B."/>
            <person name="Jarett J.K."/>
            <person name="Geller-Mcgrath D.E."/>
            <person name="Sieber C.M.K."/>
            <person name="Emerson J.B."/>
            <person name="Anantharaman K."/>
            <person name="Thomas B.C."/>
            <person name="Malmstrom R."/>
            <person name="Stieglmeier M."/>
            <person name="Klingl A."/>
            <person name="Woyke T."/>
            <person name="Ryan C.M."/>
            <person name="Banfield J.F."/>
        </authorList>
    </citation>
    <scope>NUCLEOTIDE SEQUENCE [LARGE SCALE GENOMIC DNA]</scope>
</reference>
<dbReference type="InterPro" id="IPR050219">
    <property type="entry name" value="DnaG_primase"/>
</dbReference>
<dbReference type="NCBIfam" id="TIGR01391">
    <property type="entry name" value="dnaG"/>
    <property type="match status" value="1"/>
</dbReference>
<evidence type="ECO:0000259" key="16">
    <source>
        <dbReference type="PROSITE" id="PS50880"/>
    </source>
</evidence>
<dbReference type="InterPro" id="IPR006295">
    <property type="entry name" value="DNA_primase_DnaG"/>
</dbReference>
<dbReference type="Pfam" id="PF08275">
    <property type="entry name" value="DNAG_N"/>
    <property type="match status" value="1"/>
</dbReference>
<evidence type="ECO:0000256" key="11">
    <source>
        <dbReference type="ARBA" id="ARBA00023163"/>
    </source>
</evidence>
<evidence type="ECO:0000256" key="5">
    <source>
        <dbReference type="ARBA" id="ARBA00022705"/>
    </source>
</evidence>
<dbReference type="GO" id="GO:0005737">
    <property type="term" value="C:cytoplasm"/>
    <property type="evidence" value="ECO:0007669"/>
    <property type="project" value="TreeGrafter"/>
</dbReference>
<dbReference type="InterPro" id="IPR002694">
    <property type="entry name" value="Znf_CHC2"/>
</dbReference>
<protein>
    <recommendedName>
        <fullName evidence="12 13">DNA primase</fullName>
        <ecNumber evidence="12">2.7.7.101</ecNumber>
    </recommendedName>
</protein>
<evidence type="ECO:0000256" key="9">
    <source>
        <dbReference type="ARBA" id="ARBA00022842"/>
    </source>
</evidence>
<dbReference type="HAMAP" id="MF_00974">
    <property type="entry name" value="DNA_primase_DnaG"/>
    <property type="match status" value="1"/>
</dbReference>
<dbReference type="Gene3D" id="3.40.1360.10">
    <property type="match status" value="1"/>
</dbReference>
<dbReference type="GO" id="GO:1990077">
    <property type="term" value="C:primosome complex"/>
    <property type="evidence" value="ECO:0007669"/>
    <property type="project" value="UniProtKB-KW"/>
</dbReference>
<dbReference type="SMART" id="SM00493">
    <property type="entry name" value="TOPRIM"/>
    <property type="match status" value="1"/>
</dbReference>
<dbReference type="InterPro" id="IPR037068">
    <property type="entry name" value="DNA_primase_core_N_sf"/>
</dbReference>
<evidence type="ECO:0000256" key="12">
    <source>
        <dbReference type="HAMAP-Rule" id="MF_00974"/>
    </source>
</evidence>
<evidence type="ECO:0000256" key="2">
    <source>
        <dbReference type="ARBA" id="ARBA00022515"/>
    </source>
</evidence>
<name>A0A2H0YP07_9BACT</name>
<dbReference type="InterPro" id="IPR030846">
    <property type="entry name" value="DnaG_bac"/>
</dbReference>
<dbReference type="SMART" id="SM00400">
    <property type="entry name" value="ZnF_CHCC"/>
    <property type="match status" value="1"/>
</dbReference>
<dbReference type="GO" id="GO:0003677">
    <property type="term" value="F:DNA binding"/>
    <property type="evidence" value="ECO:0007669"/>
    <property type="project" value="UniProtKB-KW"/>
</dbReference>
<dbReference type="Proteomes" id="UP000231472">
    <property type="component" value="Unassembled WGS sequence"/>
</dbReference>
<keyword evidence="3 12" id="KW-0808">Transferase</keyword>
<dbReference type="SUPFAM" id="SSF57783">
    <property type="entry name" value="Zinc beta-ribbon"/>
    <property type="match status" value="1"/>
</dbReference>
<evidence type="ECO:0000256" key="7">
    <source>
        <dbReference type="ARBA" id="ARBA00022771"/>
    </source>
</evidence>
<keyword evidence="11 12" id="KW-0804">Transcription</keyword>
<feature type="coiled-coil region" evidence="15">
    <location>
        <begin position="541"/>
        <end position="568"/>
    </location>
</feature>
<dbReference type="GO" id="GO:0008270">
    <property type="term" value="F:zinc ion binding"/>
    <property type="evidence" value="ECO:0007669"/>
    <property type="project" value="UniProtKB-UniRule"/>
</dbReference>
<comment type="catalytic activity">
    <reaction evidence="12">
        <text>ssDNA + n NTP = ssDNA/pppN(pN)n-1 hybrid + (n-1) diphosphate.</text>
        <dbReference type="EC" id="2.7.7.101"/>
    </reaction>
</comment>
<accession>A0A2H0YP07</accession>
<comment type="domain">
    <text evidence="12">Contains an N-terminal zinc-binding domain, a central core domain that contains the primase activity, and a C-terminal DnaB-binding domain.</text>
</comment>
<evidence type="ECO:0000256" key="14">
    <source>
        <dbReference type="PIRSR" id="PIRSR002811-1"/>
    </source>
</evidence>
<dbReference type="Gene3D" id="3.90.980.10">
    <property type="entry name" value="DNA primase, catalytic core, N-terminal domain"/>
    <property type="match status" value="1"/>
</dbReference>
<dbReference type="FunFam" id="3.90.580.10:FF:000001">
    <property type="entry name" value="DNA primase"/>
    <property type="match status" value="1"/>
</dbReference>
<keyword evidence="9" id="KW-0460">Magnesium</keyword>
<feature type="domain" description="Toprim" evidence="16">
    <location>
        <begin position="263"/>
        <end position="344"/>
    </location>
</feature>
<comment type="similarity">
    <text evidence="12 13">Belongs to the DnaG primase family.</text>
</comment>
<evidence type="ECO:0000313" key="17">
    <source>
        <dbReference type="EMBL" id="PIS40225.1"/>
    </source>
</evidence>
<dbReference type="PANTHER" id="PTHR30313">
    <property type="entry name" value="DNA PRIMASE"/>
    <property type="match status" value="1"/>
</dbReference>
<dbReference type="PROSITE" id="PS50880">
    <property type="entry name" value="TOPRIM"/>
    <property type="match status" value="1"/>
</dbReference>
<comment type="cofactor">
    <cofactor evidence="12 13 14">
        <name>Zn(2+)</name>
        <dbReference type="ChEBI" id="CHEBI:29105"/>
    </cofactor>
    <text evidence="12 13 14">Binds 1 zinc ion per monomer.</text>
</comment>
<evidence type="ECO:0000256" key="13">
    <source>
        <dbReference type="PIRNR" id="PIRNR002811"/>
    </source>
</evidence>
<dbReference type="InterPro" id="IPR013264">
    <property type="entry name" value="DNAG_N"/>
</dbReference>
<keyword evidence="2 12" id="KW-0639">Primosome</keyword>
<keyword evidence="1 12" id="KW-0240">DNA-directed RNA polymerase</keyword>
<keyword evidence="15" id="KW-0175">Coiled coil</keyword>
<evidence type="ECO:0000256" key="1">
    <source>
        <dbReference type="ARBA" id="ARBA00022478"/>
    </source>
</evidence>
<dbReference type="Gene3D" id="3.90.580.10">
    <property type="entry name" value="Zinc finger, CHC2-type domain"/>
    <property type="match status" value="1"/>
</dbReference>
<dbReference type="InterPro" id="IPR006171">
    <property type="entry name" value="TOPRIM_dom"/>
</dbReference>
<dbReference type="EMBL" id="PEYC01000019">
    <property type="protein sequence ID" value="PIS40225.1"/>
    <property type="molecule type" value="Genomic_DNA"/>
</dbReference>
<dbReference type="EC" id="2.7.7.101" evidence="12"/>
<keyword evidence="10 12" id="KW-0238">DNA-binding</keyword>
<feature type="zinc finger region" description="CHC2-type" evidence="12 14">
    <location>
        <begin position="36"/>
        <end position="60"/>
    </location>
</feature>
<dbReference type="InterPro" id="IPR036977">
    <property type="entry name" value="DNA_primase_Znf_CHC2"/>
</dbReference>
<keyword evidence="7 12" id="KW-0863">Zinc-finger</keyword>
<evidence type="ECO:0000256" key="10">
    <source>
        <dbReference type="ARBA" id="ARBA00023125"/>
    </source>
</evidence>
<evidence type="ECO:0000256" key="3">
    <source>
        <dbReference type="ARBA" id="ARBA00022679"/>
    </source>
</evidence>
<evidence type="ECO:0000256" key="6">
    <source>
        <dbReference type="ARBA" id="ARBA00022723"/>
    </source>
</evidence>
<evidence type="ECO:0000313" key="18">
    <source>
        <dbReference type="Proteomes" id="UP000231472"/>
    </source>
</evidence>
<evidence type="ECO:0000256" key="4">
    <source>
        <dbReference type="ARBA" id="ARBA00022695"/>
    </source>
</evidence>
<evidence type="ECO:0000256" key="8">
    <source>
        <dbReference type="ARBA" id="ARBA00022833"/>
    </source>
</evidence>
<dbReference type="InterPro" id="IPR019475">
    <property type="entry name" value="DNA_primase_DnaB-bd"/>
</dbReference>
<keyword evidence="8 12" id="KW-0862">Zinc</keyword>
<organism evidence="17 18">
    <name type="scientific">Candidatus Nealsonbacteria bacterium CG08_land_8_20_14_0_20_36_22</name>
    <dbReference type="NCBI Taxonomy" id="1974704"/>
    <lineage>
        <taxon>Bacteria</taxon>
        <taxon>Candidatus Nealsoniibacteriota</taxon>
    </lineage>
</organism>
<dbReference type="InterPro" id="IPR034151">
    <property type="entry name" value="TOPRIM_DnaG_bac"/>
</dbReference>
<comment type="subunit">
    <text evidence="12">Monomer. Interacts with DnaB.</text>
</comment>